<sequence>MAKSFVLWGSAGHAKVLSEIITDQGGRVVALFDNSAVATALPGVPVYYGEEGFSIWASTQVDLTSIAGLAAIGGGRGRDRVAIHKLFRNRGLLLPVLVHSSSVVSRTAKVGDGTQILALTNVGVDTYLGEACIVNHRASVDHECVLGNGVHLAPGATLCGCITVGDNVFIGAGAVVLPRLSIGSDTVIGAGAVVTRDLPAGVTVAGNPARIIRSTSGI</sequence>
<dbReference type="EMBL" id="CP058351">
    <property type="protein sequence ID" value="QLF71754.1"/>
    <property type="molecule type" value="Genomic_DNA"/>
</dbReference>
<dbReference type="NCBIfam" id="TIGR03570">
    <property type="entry name" value="NeuD_NnaD"/>
    <property type="match status" value="1"/>
</dbReference>
<evidence type="ECO:0000256" key="4">
    <source>
        <dbReference type="ARBA" id="ARBA00023315"/>
    </source>
</evidence>
<keyword evidence="4" id="KW-0012">Acyltransferase</keyword>
<evidence type="ECO:0000313" key="6">
    <source>
        <dbReference type="EMBL" id="QLF71754.1"/>
    </source>
</evidence>
<name>A0ABX6QTE3_9HYPH</name>
<evidence type="ECO:0000256" key="3">
    <source>
        <dbReference type="ARBA" id="ARBA00022737"/>
    </source>
</evidence>
<keyword evidence="3" id="KW-0677">Repeat</keyword>
<geneLocation type="plasmid" evidence="6 7">
    <name>pPRADMK78_01</name>
</geneLocation>
<comment type="similarity">
    <text evidence="1">Belongs to the transferase hexapeptide repeat family.</text>
</comment>
<dbReference type="PROSITE" id="PS00101">
    <property type="entry name" value="HEXAPEP_TRANSFERASES"/>
    <property type="match status" value="1"/>
</dbReference>
<dbReference type="InterPro" id="IPR011004">
    <property type="entry name" value="Trimer_LpxA-like_sf"/>
</dbReference>
<feature type="domain" description="PglD N-terminal" evidence="5">
    <location>
        <begin position="6"/>
        <end position="81"/>
    </location>
</feature>
<dbReference type="Proteomes" id="UP000308530">
    <property type="component" value="Plasmid pPRADMK78_01"/>
</dbReference>
<accession>A0ABX6QTE3</accession>
<dbReference type="InterPro" id="IPR050179">
    <property type="entry name" value="Trans_hexapeptide_repeat"/>
</dbReference>
<dbReference type="InterPro" id="IPR018357">
    <property type="entry name" value="Hexapep_transf_CS"/>
</dbReference>
<keyword evidence="2" id="KW-0808">Transferase</keyword>
<organism evidence="6 7">
    <name type="scientific">Peteryoungia desertarenae</name>
    <dbReference type="NCBI Taxonomy" id="1813451"/>
    <lineage>
        <taxon>Bacteria</taxon>
        <taxon>Pseudomonadati</taxon>
        <taxon>Pseudomonadota</taxon>
        <taxon>Alphaproteobacteria</taxon>
        <taxon>Hyphomicrobiales</taxon>
        <taxon>Rhizobiaceae</taxon>
        <taxon>Peteryoungia</taxon>
    </lineage>
</organism>
<evidence type="ECO:0000259" key="5">
    <source>
        <dbReference type="Pfam" id="PF17836"/>
    </source>
</evidence>
<reference evidence="6 7" key="1">
    <citation type="submission" date="2020-06" db="EMBL/GenBank/DDBJ databases">
        <title>Genome sequence of Rhizobium sp strain ADMK78.</title>
        <authorList>
            <person name="Rahi P."/>
        </authorList>
    </citation>
    <scope>NUCLEOTIDE SEQUENCE [LARGE SCALE GENOMIC DNA]</scope>
    <source>
        <strain evidence="6 7">ADMK78</strain>
        <plasmid evidence="6 7">pPRADMK78_01</plasmid>
    </source>
</reference>
<evidence type="ECO:0000313" key="7">
    <source>
        <dbReference type="Proteomes" id="UP000308530"/>
    </source>
</evidence>
<dbReference type="RefSeq" id="WP_138289249.1">
    <property type="nucleotide sequence ID" value="NZ_CP058351.1"/>
</dbReference>
<dbReference type="PANTHER" id="PTHR43300">
    <property type="entry name" value="ACETYLTRANSFERASE"/>
    <property type="match status" value="1"/>
</dbReference>
<dbReference type="PANTHER" id="PTHR43300:SF7">
    <property type="entry name" value="UDP-N-ACETYLBACILLOSAMINE N-ACETYLTRANSFERASE"/>
    <property type="match status" value="1"/>
</dbReference>
<dbReference type="Gene3D" id="2.160.10.10">
    <property type="entry name" value="Hexapeptide repeat proteins"/>
    <property type="match status" value="1"/>
</dbReference>
<protein>
    <submittedName>
        <fullName evidence="6">NeuD/PglB/VioB family sugar acetyltransferase</fullName>
    </submittedName>
</protein>
<dbReference type="InterPro" id="IPR041561">
    <property type="entry name" value="PglD_N"/>
</dbReference>
<dbReference type="Gene3D" id="3.40.50.20">
    <property type="match status" value="1"/>
</dbReference>
<proteinExistence type="inferred from homology"/>
<keyword evidence="6" id="KW-0614">Plasmid</keyword>
<dbReference type="Pfam" id="PF17836">
    <property type="entry name" value="PglD_N"/>
    <property type="match status" value="1"/>
</dbReference>
<dbReference type="InterPro" id="IPR001451">
    <property type="entry name" value="Hexapep"/>
</dbReference>
<evidence type="ECO:0000256" key="1">
    <source>
        <dbReference type="ARBA" id="ARBA00007274"/>
    </source>
</evidence>
<dbReference type="SUPFAM" id="SSF51161">
    <property type="entry name" value="Trimeric LpxA-like enzymes"/>
    <property type="match status" value="1"/>
</dbReference>
<gene>
    <name evidence="6" type="ORF">FE840_019210</name>
</gene>
<dbReference type="Pfam" id="PF00132">
    <property type="entry name" value="Hexapep"/>
    <property type="match status" value="1"/>
</dbReference>
<dbReference type="CDD" id="cd03360">
    <property type="entry name" value="LbH_AT_putative"/>
    <property type="match status" value="1"/>
</dbReference>
<keyword evidence="7" id="KW-1185">Reference proteome</keyword>
<evidence type="ECO:0000256" key="2">
    <source>
        <dbReference type="ARBA" id="ARBA00022679"/>
    </source>
</evidence>
<dbReference type="InterPro" id="IPR020019">
    <property type="entry name" value="AcTrfase_PglD-like"/>
</dbReference>